<dbReference type="PRINTS" id="PR00081">
    <property type="entry name" value="GDHRDH"/>
</dbReference>
<accession>A0ABW3TQW5</accession>
<feature type="domain" description="Ketoreductase" evidence="2">
    <location>
        <begin position="10"/>
        <end position="185"/>
    </location>
</feature>
<dbReference type="InterPro" id="IPR020904">
    <property type="entry name" value="Sc_DH/Rdtase_CS"/>
</dbReference>
<reference evidence="4" key="1">
    <citation type="journal article" date="2019" name="Int. J. Syst. Evol. Microbiol.">
        <title>The Global Catalogue of Microorganisms (GCM) 10K type strain sequencing project: providing services to taxonomists for standard genome sequencing and annotation.</title>
        <authorList>
            <consortium name="The Broad Institute Genomics Platform"/>
            <consortium name="The Broad Institute Genome Sequencing Center for Infectious Disease"/>
            <person name="Wu L."/>
            <person name="Ma J."/>
        </authorList>
    </citation>
    <scope>NUCLEOTIDE SEQUENCE [LARGE SCALE GENOMIC DNA]</scope>
    <source>
        <strain evidence="4">CCUG 50213</strain>
    </source>
</reference>
<keyword evidence="4" id="KW-1185">Reference proteome</keyword>
<dbReference type="InterPro" id="IPR036291">
    <property type="entry name" value="NAD(P)-bd_dom_sf"/>
</dbReference>
<organism evidence="3 4">
    <name type="scientific">Leucobacter albus</name>
    <dbReference type="NCBI Taxonomy" id="272210"/>
    <lineage>
        <taxon>Bacteria</taxon>
        <taxon>Bacillati</taxon>
        <taxon>Actinomycetota</taxon>
        <taxon>Actinomycetes</taxon>
        <taxon>Micrococcales</taxon>
        <taxon>Microbacteriaceae</taxon>
        <taxon>Leucobacter</taxon>
    </lineage>
</organism>
<dbReference type="InterPro" id="IPR057326">
    <property type="entry name" value="KR_dom"/>
</dbReference>
<dbReference type="PROSITE" id="PS00061">
    <property type="entry name" value="ADH_SHORT"/>
    <property type="match status" value="1"/>
</dbReference>
<dbReference type="Pfam" id="PF00106">
    <property type="entry name" value="adh_short"/>
    <property type="match status" value="1"/>
</dbReference>
<evidence type="ECO:0000256" key="1">
    <source>
        <dbReference type="ARBA" id="ARBA00006484"/>
    </source>
</evidence>
<dbReference type="Gene3D" id="3.40.50.720">
    <property type="entry name" value="NAD(P)-binding Rossmann-like Domain"/>
    <property type="match status" value="1"/>
</dbReference>
<dbReference type="EC" id="1.1.1.-" evidence="3"/>
<dbReference type="PANTHER" id="PTHR42760">
    <property type="entry name" value="SHORT-CHAIN DEHYDROGENASES/REDUCTASES FAMILY MEMBER"/>
    <property type="match status" value="1"/>
</dbReference>
<dbReference type="InterPro" id="IPR002347">
    <property type="entry name" value="SDR_fam"/>
</dbReference>
<comment type="caution">
    <text evidence="3">The sequence shown here is derived from an EMBL/GenBank/DDBJ whole genome shotgun (WGS) entry which is preliminary data.</text>
</comment>
<dbReference type="SUPFAM" id="SSF51735">
    <property type="entry name" value="NAD(P)-binding Rossmann-fold domains"/>
    <property type="match status" value="1"/>
</dbReference>
<comment type="similarity">
    <text evidence="1">Belongs to the short-chain dehydrogenases/reductases (SDR) family.</text>
</comment>
<dbReference type="Proteomes" id="UP001597181">
    <property type="component" value="Unassembled WGS sequence"/>
</dbReference>
<dbReference type="CDD" id="cd05233">
    <property type="entry name" value="SDR_c"/>
    <property type="match status" value="1"/>
</dbReference>
<dbReference type="RefSeq" id="WP_343962566.1">
    <property type="nucleotide sequence ID" value="NZ_BAAAKZ010000017.1"/>
</dbReference>
<keyword evidence="3" id="KW-0560">Oxidoreductase</keyword>
<evidence type="ECO:0000313" key="3">
    <source>
        <dbReference type="EMBL" id="MFD1202822.1"/>
    </source>
</evidence>
<protein>
    <submittedName>
        <fullName evidence="3">SDR family NAD(P)-dependent oxidoreductase</fullName>
        <ecNumber evidence="3">1.1.1.-</ecNumber>
    </submittedName>
</protein>
<dbReference type="PANTHER" id="PTHR42760:SF122">
    <property type="entry name" value="NAD(P)-BINDING PROTEIN"/>
    <property type="match status" value="1"/>
</dbReference>
<evidence type="ECO:0000259" key="2">
    <source>
        <dbReference type="SMART" id="SM00822"/>
    </source>
</evidence>
<dbReference type="GO" id="GO:0016491">
    <property type="term" value="F:oxidoreductase activity"/>
    <property type="evidence" value="ECO:0007669"/>
    <property type="project" value="UniProtKB-KW"/>
</dbReference>
<sequence>MKAQFEATGEVLVVTGGTSGIGHALAAAYVRAGGIAHVFGTKADPELAPGLIHHRVDVADREAVVAAISGIAASEGRIDALVAAAAVQPRTPVSAMDPEEWRRTLDVNLHGVMWAVQAVLPTMIAARRGSILAFSSGLANVGHAEASAYAASKGALTPYIKSLAAEIAEHHVRANIVFPGVIDTPQFRQANPAGGELEHWQNSLGVGVPDDVVGPLMFLLSDAASMTGSVLTRDRVFGVSDNG</sequence>
<dbReference type="SMART" id="SM00822">
    <property type="entry name" value="PKS_KR"/>
    <property type="match status" value="1"/>
</dbReference>
<evidence type="ECO:0000313" key="4">
    <source>
        <dbReference type="Proteomes" id="UP001597181"/>
    </source>
</evidence>
<dbReference type="EMBL" id="JBHTLY010000006">
    <property type="protein sequence ID" value="MFD1202822.1"/>
    <property type="molecule type" value="Genomic_DNA"/>
</dbReference>
<proteinExistence type="inferred from homology"/>
<name>A0ABW3TQW5_9MICO</name>
<gene>
    <name evidence="3" type="ORF">ACFQ3U_13050</name>
</gene>